<dbReference type="Proteomes" id="UP000282028">
    <property type="component" value="Unassembled WGS sequence"/>
</dbReference>
<dbReference type="OrthoDB" id="9801593at2"/>
<dbReference type="PANTHER" id="PTHR43745">
    <property type="entry name" value="NITROREDUCTASE MJ1384-RELATED"/>
    <property type="match status" value="1"/>
</dbReference>
<gene>
    <name evidence="2" type="ORF">EDM52_21295</name>
</gene>
<accession>A0A3M8BXS7</accession>
<organism evidence="2 3">
    <name type="scientific">Brevibacillus invocatus</name>
    <dbReference type="NCBI Taxonomy" id="173959"/>
    <lineage>
        <taxon>Bacteria</taxon>
        <taxon>Bacillati</taxon>
        <taxon>Bacillota</taxon>
        <taxon>Bacilli</taxon>
        <taxon>Bacillales</taxon>
        <taxon>Paenibacillaceae</taxon>
        <taxon>Brevibacillus</taxon>
    </lineage>
</organism>
<keyword evidence="3" id="KW-1185">Reference proteome</keyword>
<comment type="caution">
    <text evidence="2">The sequence shown here is derived from an EMBL/GenBank/DDBJ whole genome shotgun (WGS) entry which is preliminary data.</text>
</comment>
<reference evidence="2 3" key="1">
    <citation type="submission" date="2018-10" db="EMBL/GenBank/DDBJ databases">
        <title>Phylogenomics of Brevibacillus.</title>
        <authorList>
            <person name="Dunlap C."/>
        </authorList>
    </citation>
    <scope>NUCLEOTIDE SEQUENCE [LARGE SCALE GENOMIC DNA]</scope>
    <source>
        <strain evidence="2 3">JCM 12215</strain>
    </source>
</reference>
<sequence>MSLDTFLHNLHVSLDQTKPMDFEVDWGDAPLTYKLYRGLPVLPLSAEIPLALEGMRAASEPDLHDIGHFLWYVFGLAQFGQSPLDLSAMGQGVAPLQSYRRFVPSGGALYPSECYIYMKTAGISEGIYHYDVAHHRLVLVREGHFDSYLARALGNRCDMPACFGAVFVTTMFWKNFFKYHNFAYRLQGLDAGVLMGQALEVAKRFGYESGVYFQFLDRALNHLLGLSEREESVYAVMPLSVKPVSTWFGKGADADGKITDADLCRELVELRHDHYVRSRKVLEYPMLIQINEASRLESSRSFRQIRGETKAAHEEGRVVELPHVKRMTYDLASASRKRYSPERDFVMGKVSLEQLAVLLKEATSSFRYQNDLDEDQESPESRVSLYGCMYNVEDTPAGAYYYDSDAHVLRQVRSGDQRFILQQAMSLDNVNLFQVPLCMHVAGEKNYLREPLGYRGHRIQQMEAGMLVQRLLLAASGLGMGGHPLLGYDVNICDELYQMAAHGKTSLIQIPVGPYRPRPRLEGGLHS</sequence>
<dbReference type="EMBL" id="RHHR01000046">
    <property type="protein sequence ID" value="RNB68143.1"/>
    <property type="molecule type" value="Genomic_DNA"/>
</dbReference>
<dbReference type="RefSeq" id="WP_122910942.1">
    <property type="nucleotide sequence ID" value="NZ_CBCSBE010000037.1"/>
</dbReference>
<dbReference type="InterPro" id="IPR052544">
    <property type="entry name" value="Bacteriocin_Proc_Enz"/>
</dbReference>
<dbReference type="SUPFAM" id="SSF55469">
    <property type="entry name" value="FMN-dependent nitroreductase-like"/>
    <property type="match status" value="1"/>
</dbReference>
<dbReference type="CDD" id="cd02142">
    <property type="entry name" value="McbC_SagB-like_oxidoreductase"/>
    <property type="match status" value="1"/>
</dbReference>
<protein>
    <submittedName>
        <fullName evidence="2">SagB/ThcOx family dehydrogenase</fullName>
    </submittedName>
</protein>
<evidence type="ECO:0000259" key="1">
    <source>
        <dbReference type="Pfam" id="PF00881"/>
    </source>
</evidence>
<feature type="domain" description="Nitroreductase" evidence="1">
    <location>
        <begin position="336"/>
        <end position="513"/>
    </location>
</feature>
<evidence type="ECO:0000313" key="3">
    <source>
        <dbReference type="Proteomes" id="UP000282028"/>
    </source>
</evidence>
<dbReference type="Pfam" id="PF00881">
    <property type="entry name" value="Nitroreductase"/>
    <property type="match status" value="2"/>
</dbReference>
<feature type="domain" description="Nitroreductase" evidence="1">
    <location>
        <begin position="101"/>
        <end position="236"/>
    </location>
</feature>
<dbReference type="InterPro" id="IPR029479">
    <property type="entry name" value="Nitroreductase"/>
</dbReference>
<dbReference type="NCBIfam" id="TIGR03605">
    <property type="entry name" value="antibiot_sagB"/>
    <property type="match status" value="1"/>
</dbReference>
<dbReference type="InterPro" id="IPR020051">
    <property type="entry name" value="SagB-type_dehydrogenase"/>
</dbReference>
<dbReference type="PANTHER" id="PTHR43745:SF2">
    <property type="entry name" value="NITROREDUCTASE MJ1384-RELATED"/>
    <property type="match status" value="1"/>
</dbReference>
<dbReference type="AlphaFoldDB" id="A0A3M8BXS7"/>
<dbReference type="GO" id="GO:0016491">
    <property type="term" value="F:oxidoreductase activity"/>
    <property type="evidence" value="ECO:0007669"/>
    <property type="project" value="InterPro"/>
</dbReference>
<proteinExistence type="predicted"/>
<dbReference type="Gene3D" id="3.40.109.10">
    <property type="entry name" value="NADH Oxidase"/>
    <property type="match status" value="2"/>
</dbReference>
<evidence type="ECO:0000313" key="2">
    <source>
        <dbReference type="EMBL" id="RNB68143.1"/>
    </source>
</evidence>
<name>A0A3M8BXS7_9BACL</name>
<dbReference type="InterPro" id="IPR000415">
    <property type="entry name" value="Nitroreductase-like"/>
</dbReference>